<name>A0A379HK34_9HYPH</name>
<dbReference type="EMBL" id="UGSK01000002">
    <property type="protein sequence ID" value="SUC82745.1"/>
    <property type="molecule type" value="Genomic_DNA"/>
</dbReference>
<evidence type="ECO:0000259" key="3">
    <source>
        <dbReference type="Pfam" id="PF13439"/>
    </source>
</evidence>
<dbReference type="Pfam" id="PF00534">
    <property type="entry name" value="Glycos_transf_1"/>
    <property type="match status" value="1"/>
</dbReference>
<dbReference type="InterPro" id="IPR001296">
    <property type="entry name" value="Glyco_trans_1"/>
</dbReference>
<dbReference type="PANTHER" id="PTHR46401:SF2">
    <property type="entry name" value="GLYCOSYLTRANSFERASE WBBK-RELATED"/>
    <property type="match status" value="1"/>
</dbReference>
<evidence type="ECO:0000256" key="1">
    <source>
        <dbReference type="ARBA" id="ARBA00022679"/>
    </source>
</evidence>
<dbReference type="Proteomes" id="UP000255000">
    <property type="component" value="Unassembled WGS sequence"/>
</dbReference>
<evidence type="ECO:0000313" key="4">
    <source>
        <dbReference type="EMBL" id="SUC82745.1"/>
    </source>
</evidence>
<evidence type="ECO:0000313" key="5">
    <source>
        <dbReference type="Proteomes" id="UP000255000"/>
    </source>
</evidence>
<dbReference type="GO" id="GO:0009103">
    <property type="term" value="P:lipopolysaccharide biosynthetic process"/>
    <property type="evidence" value="ECO:0007669"/>
    <property type="project" value="TreeGrafter"/>
</dbReference>
<reference evidence="4 5" key="1">
    <citation type="submission" date="2018-06" db="EMBL/GenBank/DDBJ databases">
        <authorList>
            <consortium name="Pathogen Informatics"/>
            <person name="Doyle S."/>
        </authorList>
    </citation>
    <scope>NUCLEOTIDE SEQUENCE [LARGE SCALE GENOMIC DNA]</scope>
    <source>
        <strain evidence="4 5">NCTC13350</strain>
    </source>
</reference>
<accession>A0A379HK34</accession>
<sequence length="409" mass="44354">MPVACCNPETIMGAAAARAPVMKSGSRRLEELAVKGLGMRLAIDARNLVHSRSGISRSIEAAVCALSGMVREIHLCLPDVPHSDFEYLSSLPNVQSHVVHRPSALGRMWWGTADLPAMLRRIRPSVFWGPAHKLSGAAAGIAPSVLTVHDLVWKFAPATMRFHRRTGDQFLTARALRHADQVIAVSDRTAADLKAVFPGLRSNITVIPNIVRPLPEPEDVSVLRSAGIGDAYCLFVGTIEPRKNLARTIRAYLALRQEIRQQLQFVIAGGLGWKNSEVQELLRNRESGVVFLGGVSEQRLATLYTHTCLAVMPSLYEGFGYPAIEAKQFGKLLLTSRNSPMADIAGPGTVLADPLDEASITAAFEQCLQDSGQTCPQPLRTHAAQFQADVVAPALLQAFEAAIVTRQHA</sequence>
<dbReference type="PANTHER" id="PTHR46401">
    <property type="entry name" value="GLYCOSYLTRANSFERASE WBBK-RELATED"/>
    <property type="match status" value="1"/>
</dbReference>
<dbReference type="GO" id="GO:0004373">
    <property type="term" value="F:alpha-1,4-glucan glucosyltransferase (UDP-glucose donor) activity"/>
    <property type="evidence" value="ECO:0007669"/>
    <property type="project" value="UniProtKB-EC"/>
</dbReference>
<dbReference type="EC" id="2.4.1.11" evidence="4"/>
<dbReference type="SUPFAM" id="SSF53756">
    <property type="entry name" value="UDP-Glycosyltransferase/glycogen phosphorylase"/>
    <property type="match status" value="1"/>
</dbReference>
<keyword evidence="1 4" id="KW-0808">Transferase</keyword>
<proteinExistence type="predicted"/>
<feature type="domain" description="Glycosyltransferase subfamily 4-like N-terminal" evidence="3">
    <location>
        <begin position="54"/>
        <end position="211"/>
    </location>
</feature>
<evidence type="ECO:0000259" key="2">
    <source>
        <dbReference type="Pfam" id="PF00534"/>
    </source>
</evidence>
<keyword evidence="4" id="KW-0328">Glycosyltransferase</keyword>
<dbReference type="InterPro" id="IPR028098">
    <property type="entry name" value="Glyco_trans_4-like_N"/>
</dbReference>
<dbReference type="Gene3D" id="3.40.50.2000">
    <property type="entry name" value="Glycogen Phosphorylase B"/>
    <property type="match status" value="2"/>
</dbReference>
<dbReference type="AlphaFoldDB" id="A0A379HK34"/>
<organism evidence="4 5">
    <name type="scientific">Pannonibacter phragmitetus</name>
    <dbReference type="NCBI Taxonomy" id="121719"/>
    <lineage>
        <taxon>Bacteria</taxon>
        <taxon>Pseudomonadati</taxon>
        <taxon>Pseudomonadota</taxon>
        <taxon>Alphaproteobacteria</taxon>
        <taxon>Hyphomicrobiales</taxon>
        <taxon>Stappiaceae</taxon>
        <taxon>Pannonibacter</taxon>
    </lineage>
</organism>
<protein>
    <submittedName>
        <fullName evidence="4">Glycogen synthase</fullName>
        <ecNumber evidence="4">2.4.1.11</ecNumber>
    </submittedName>
</protein>
<gene>
    <name evidence="4" type="ORF">NCTC13350_04238</name>
</gene>
<dbReference type="CDD" id="cd03809">
    <property type="entry name" value="GT4_MtfB-like"/>
    <property type="match status" value="1"/>
</dbReference>
<dbReference type="Pfam" id="PF13439">
    <property type="entry name" value="Glyco_transf_4"/>
    <property type="match status" value="1"/>
</dbReference>
<feature type="domain" description="Glycosyl transferase family 1" evidence="2">
    <location>
        <begin position="230"/>
        <end position="371"/>
    </location>
</feature>